<keyword evidence="1" id="KW-0175">Coiled coil</keyword>
<evidence type="ECO:0000256" key="1">
    <source>
        <dbReference type="SAM" id="Coils"/>
    </source>
</evidence>
<sequence length="405" mass="47529">MIKKVNESLALEEIKGNIIFTQNFKNIEKVLSTFKESNKIYIFTYSMTEEMLKYLNQIPSWAEVHLVVNNLTLELGLLEKILPDEFKFRMTLYLCPINHSKIIATDKLCYIGSANFGSYFKFEAGMVLESNSLLSEKLHGYLENLMNYSTYIKGPELNLEYETVMKPIINDEMLEEEVTKRVWGNIENSIHEIKEVISKLENTLNKGNYLLYFIIYIKKIVINIIEYDERTWEIDTGISGDLEKLLNQEIKRRDLLINEVEELEELILDKEEQINGLESLDFEEENPNSILSENQAKIAEFDLKILEAKLDIIQDELSEKFEGLDEESIILLERLVQLLEDFNEQDRDRIRSSLNNAVVEDEVEVWSMVQEYNLLELGKFVSETEMNLFRKRLGKQSEFLKSKYK</sequence>
<dbReference type="SUPFAM" id="SSF56024">
    <property type="entry name" value="Phospholipase D/nuclease"/>
    <property type="match status" value="1"/>
</dbReference>
<name>A0AAN2TTQ1_9BACI</name>
<dbReference type="RefSeq" id="WP_048689207.1">
    <property type="nucleotide sequence ID" value="NZ_CCXW01000001.1"/>
</dbReference>
<dbReference type="CDD" id="cd00138">
    <property type="entry name" value="PLDc_SF"/>
    <property type="match status" value="1"/>
</dbReference>
<gene>
    <name evidence="2" type="ORF">BN1180_03408</name>
</gene>
<proteinExistence type="predicted"/>
<evidence type="ECO:0000313" key="2">
    <source>
        <dbReference type="EMBL" id="CEG33236.1"/>
    </source>
</evidence>
<evidence type="ECO:0000313" key="3">
    <source>
        <dbReference type="Proteomes" id="UP000182110"/>
    </source>
</evidence>
<dbReference type="EMBL" id="CCXW01000001">
    <property type="protein sequence ID" value="CEG33236.1"/>
    <property type="molecule type" value="Genomic_DNA"/>
</dbReference>
<feature type="coiled-coil region" evidence="1">
    <location>
        <begin position="246"/>
        <end position="316"/>
    </location>
</feature>
<protein>
    <recommendedName>
        <fullName evidence="4">PLD phosphodiesterase domain-containing protein</fullName>
    </recommendedName>
</protein>
<reference evidence="2 3" key="1">
    <citation type="journal article" date="2014" name="Genome Announc.">
        <title>Genome Sequence of Bacillus simplex Strain P558, Isolated from a Human Fecal Sample.</title>
        <authorList>
            <person name="Croce O."/>
            <person name="Hugon P."/>
            <person name="Lagier J.C."/>
            <person name="Bibi F."/>
            <person name="Robert C."/>
            <person name="Azhar E.I."/>
            <person name="Raoult D."/>
            <person name="Fournier P.E."/>
        </authorList>
    </citation>
    <scope>NUCLEOTIDE SEQUENCE [LARGE SCALE GENOMIC DNA]</scope>
    <source>
        <strain evidence="2 3">P558</strain>
    </source>
</reference>
<keyword evidence="3" id="KW-1185">Reference proteome</keyword>
<evidence type="ECO:0008006" key="4">
    <source>
        <dbReference type="Google" id="ProtNLM"/>
    </source>
</evidence>
<organism evidence="2 3">
    <name type="scientific">Peribacillus simplex</name>
    <dbReference type="NCBI Taxonomy" id="1478"/>
    <lineage>
        <taxon>Bacteria</taxon>
        <taxon>Bacillati</taxon>
        <taxon>Bacillota</taxon>
        <taxon>Bacilli</taxon>
        <taxon>Bacillales</taxon>
        <taxon>Bacillaceae</taxon>
        <taxon>Peribacillus</taxon>
    </lineage>
</organism>
<accession>A0AAN2TTQ1</accession>
<dbReference type="AlphaFoldDB" id="A0AAN2TTQ1"/>
<dbReference type="Gene3D" id="3.30.870.10">
    <property type="entry name" value="Endonuclease Chain A"/>
    <property type="match status" value="1"/>
</dbReference>
<comment type="caution">
    <text evidence="2">The sequence shown here is derived from an EMBL/GenBank/DDBJ whole genome shotgun (WGS) entry which is preliminary data.</text>
</comment>
<dbReference type="Proteomes" id="UP000182110">
    <property type="component" value="Unassembled WGS sequence"/>
</dbReference>